<dbReference type="STRING" id="303518.ENSPNYP00000020049"/>
<dbReference type="GO" id="GO:0005516">
    <property type="term" value="F:calmodulin binding"/>
    <property type="evidence" value="ECO:0007669"/>
    <property type="project" value="UniProtKB-KW"/>
</dbReference>
<evidence type="ECO:0000256" key="9">
    <source>
        <dbReference type="ARBA" id="ARBA00055881"/>
    </source>
</evidence>
<dbReference type="FunFam" id="1.10.510.10:FF:000188">
    <property type="entry name" value="CaM kinase-like vesicle-associated, like"/>
    <property type="match status" value="1"/>
</dbReference>
<evidence type="ECO:0000256" key="8">
    <source>
        <dbReference type="ARBA" id="ARBA00039200"/>
    </source>
</evidence>
<comment type="function">
    <text evidence="9">Does not appear to have detectable kinase activity.</text>
</comment>
<dbReference type="PANTHER" id="PTHR24347">
    <property type="entry name" value="SERINE/THREONINE-PROTEIN KINASE"/>
    <property type="match status" value="1"/>
</dbReference>
<evidence type="ECO:0000256" key="7">
    <source>
        <dbReference type="ARBA" id="ARBA00038588"/>
    </source>
</evidence>
<dbReference type="GO" id="GO:0030659">
    <property type="term" value="C:cytoplasmic vesicle membrane"/>
    <property type="evidence" value="ECO:0007669"/>
    <property type="project" value="UniProtKB-SubCell"/>
</dbReference>
<proteinExistence type="inferred from homology"/>
<feature type="domain" description="Protein kinase" evidence="10">
    <location>
        <begin position="24"/>
        <end position="286"/>
    </location>
</feature>
<dbReference type="GO" id="GO:0005524">
    <property type="term" value="F:ATP binding"/>
    <property type="evidence" value="ECO:0007669"/>
    <property type="project" value="InterPro"/>
</dbReference>
<dbReference type="FunFam" id="3.30.200.20:FF:000155">
    <property type="entry name" value="CaM kinase-like vesicle-associated, like"/>
    <property type="match status" value="1"/>
</dbReference>
<organism evidence="11">
    <name type="scientific">Pundamilia nyererei</name>
    <dbReference type="NCBI Taxonomy" id="303518"/>
    <lineage>
        <taxon>Eukaryota</taxon>
        <taxon>Metazoa</taxon>
        <taxon>Chordata</taxon>
        <taxon>Craniata</taxon>
        <taxon>Vertebrata</taxon>
        <taxon>Euteleostomi</taxon>
        <taxon>Actinopterygii</taxon>
        <taxon>Neopterygii</taxon>
        <taxon>Teleostei</taxon>
        <taxon>Neoteleostei</taxon>
        <taxon>Acanthomorphata</taxon>
        <taxon>Ovalentaria</taxon>
        <taxon>Cichlomorphae</taxon>
        <taxon>Cichliformes</taxon>
        <taxon>Cichlidae</taxon>
        <taxon>African cichlids</taxon>
        <taxon>Pseudocrenilabrinae</taxon>
        <taxon>Haplochromini</taxon>
        <taxon>Pundamilia</taxon>
    </lineage>
</organism>
<dbReference type="Gene3D" id="1.10.510.10">
    <property type="entry name" value="Transferase(Phosphotransferase) domain 1"/>
    <property type="match status" value="1"/>
</dbReference>
<comment type="subcellular location">
    <subcellularLocation>
        <location evidence="2">Cytoplasmic vesicle membrane</location>
        <topology evidence="2">Peripheral membrane protein</topology>
    </subcellularLocation>
</comment>
<dbReference type="GO" id="GO:0004672">
    <property type="term" value="F:protein kinase activity"/>
    <property type="evidence" value="ECO:0007669"/>
    <property type="project" value="InterPro"/>
</dbReference>
<comment type="cofactor">
    <cofactor evidence="1">
        <name>Ca(2+)</name>
        <dbReference type="ChEBI" id="CHEBI:29108"/>
    </cofactor>
</comment>
<dbReference type="GO" id="GO:0045202">
    <property type="term" value="C:synapse"/>
    <property type="evidence" value="ECO:0007669"/>
    <property type="project" value="UniProtKB-ARBA"/>
</dbReference>
<dbReference type="GeneTree" id="ENSGT00940000156468"/>
<evidence type="ECO:0000256" key="4">
    <source>
        <dbReference type="ARBA" id="ARBA00022860"/>
    </source>
</evidence>
<reference evidence="11" key="1">
    <citation type="submission" date="2023-09" db="UniProtKB">
        <authorList>
            <consortium name="Ensembl"/>
        </authorList>
    </citation>
    <scope>IDENTIFICATION</scope>
</reference>
<evidence type="ECO:0000256" key="5">
    <source>
        <dbReference type="ARBA" id="ARBA00023136"/>
    </source>
</evidence>
<dbReference type="AlphaFoldDB" id="A0A3B4GD78"/>
<dbReference type="PROSITE" id="PS50011">
    <property type="entry name" value="PROTEIN_KINASE_DOM"/>
    <property type="match status" value="1"/>
</dbReference>
<protein>
    <recommendedName>
        <fullName evidence="8">CaM kinase-like vesicle-associated protein</fullName>
    </recommendedName>
</protein>
<dbReference type="Gene3D" id="3.30.200.20">
    <property type="entry name" value="Phosphorylase Kinase, domain 1"/>
    <property type="match status" value="1"/>
</dbReference>
<comment type="similarity">
    <text evidence="3">Belongs to the protein kinase superfamily. CAMK Ser/Thr protein kinase family.</text>
</comment>
<dbReference type="Ensembl" id="ENSPNYT00000020545.1">
    <property type="protein sequence ID" value="ENSPNYP00000020049.1"/>
    <property type="gene ID" value="ENSPNYG00000015137.1"/>
</dbReference>
<evidence type="ECO:0000256" key="3">
    <source>
        <dbReference type="ARBA" id="ARBA00006692"/>
    </source>
</evidence>
<sequence length="414" mass="47582">MPFGCLTLGEKKDYNSPSEVTDKYDLGQIVKSEEFCEIFRAKDRNTLKMYTCKKFHKKDGRKVRKAAKNEIKILKMVKHHNILQLVDAFETKKEYFIFLELATGREVFDWILDQGYYSERDTSNVMRQVLEAVAYLHSLKIVHRNLKLENLVYFNRLKHSKIVISDFQLAKLENGLIKDPCGTPEYLAPEVVARQRYGRPVDCWAIGVIMYILLSGNPPFYDDAEEDDSDNRDKNLFLKILSGDYEFDSPYWDDISDSAKSLVASLMEVDQDQRLTAQEAIAHEWISGNAASDKNIKDGVCAQIEKNFAKAKWKVVLHMTRSNNPMCSTANKSGIMILCLCRLSLPPVCRINPQQLTFILLHYVMTSPFNSVRHSPLFCCKVGLLLCLFSLRTIKNSQRSLVKLTQLYSTCHCI</sequence>
<evidence type="ECO:0000256" key="6">
    <source>
        <dbReference type="ARBA" id="ARBA00023329"/>
    </source>
</evidence>
<keyword evidence="4" id="KW-0112">Calmodulin-binding</keyword>
<dbReference type="Pfam" id="PF00069">
    <property type="entry name" value="Pkinase"/>
    <property type="match status" value="1"/>
</dbReference>
<keyword evidence="6" id="KW-0968">Cytoplasmic vesicle</keyword>
<evidence type="ECO:0000259" key="10">
    <source>
        <dbReference type="PROSITE" id="PS50011"/>
    </source>
</evidence>
<accession>A0A3B4GD78</accession>
<dbReference type="InterPro" id="IPR011009">
    <property type="entry name" value="Kinase-like_dom_sf"/>
</dbReference>
<evidence type="ECO:0000256" key="1">
    <source>
        <dbReference type="ARBA" id="ARBA00001913"/>
    </source>
</evidence>
<dbReference type="InterPro" id="IPR000719">
    <property type="entry name" value="Prot_kinase_dom"/>
</dbReference>
<comment type="subunit">
    <text evidence="7">Interacts with calmodulin, in the presence of calcium.</text>
</comment>
<keyword evidence="5" id="KW-0472">Membrane</keyword>
<evidence type="ECO:0000256" key="2">
    <source>
        <dbReference type="ARBA" id="ARBA00004284"/>
    </source>
</evidence>
<name>A0A3B4GD78_9CICH</name>
<dbReference type="SUPFAM" id="SSF56112">
    <property type="entry name" value="Protein kinase-like (PK-like)"/>
    <property type="match status" value="1"/>
</dbReference>
<gene>
    <name evidence="11" type="primary">CAMKV</name>
</gene>
<evidence type="ECO:0000313" key="11">
    <source>
        <dbReference type="Ensembl" id="ENSPNYP00000020049.1"/>
    </source>
</evidence>